<evidence type="ECO:0000256" key="3">
    <source>
        <dbReference type="ARBA" id="ARBA00022553"/>
    </source>
</evidence>
<sequence>MPMAGTDIPLLVAAGSASIAILVQAYSNFIVKRQNYQLERLKMELRYRGRQEPEAETSILNEFIARQNEALAKIGSPHIYVNVGDVQKATESVAQRDYSDLVREISHSLNTPLSQIETAALLLKSELAASGERVSRPSIDERISQNVEICKAFLAGFRQITEVAEGANQWNPKSLRDTLAAASRIYAEKSSSDVGYEAKIGDSVGGYPNSYVLSLVLPLLENAFEAAIGGSTVVVNQEYLPKGVGISVSNRVTGFRDSAEIYESGFTSKADHQGLGLAVVRRLLTAYDGATLSHELNNDIVKFTVILPGGRSDDPGRP</sequence>
<reference evidence="8 9" key="1">
    <citation type="submission" date="2017-06" db="EMBL/GenBank/DDBJ databases">
        <title>Complete Genome Sequence of Streptomyces hawaiiensis NRRL 15010 and insights into acyldepsipeptides biosynthesis.</title>
        <authorList>
            <person name="Mariita R.M."/>
            <person name="Sello J.K."/>
        </authorList>
    </citation>
    <scope>NUCLEOTIDE SEQUENCE [LARGE SCALE GENOMIC DNA]</scope>
    <source>
        <strain evidence="8 9">ATCC 12236</strain>
    </source>
</reference>
<keyword evidence="6" id="KW-0902">Two-component regulatory system</keyword>
<keyword evidence="4" id="KW-0808">Transferase</keyword>
<feature type="domain" description="Sensor histidine kinase NatK-like C-terminal" evidence="7">
    <location>
        <begin position="220"/>
        <end position="308"/>
    </location>
</feature>
<dbReference type="AlphaFoldDB" id="A0A6G5RD85"/>
<dbReference type="GO" id="GO:0004673">
    <property type="term" value="F:protein histidine kinase activity"/>
    <property type="evidence" value="ECO:0007669"/>
    <property type="project" value="UniProtKB-EC"/>
</dbReference>
<dbReference type="SUPFAM" id="SSF55874">
    <property type="entry name" value="ATPase domain of HSP90 chaperone/DNA topoisomerase II/histidine kinase"/>
    <property type="match status" value="1"/>
</dbReference>
<comment type="catalytic activity">
    <reaction evidence="1">
        <text>ATP + protein L-histidine = ADP + protein N-phospho-L-histidine.</text>
        <dbReference type="EC" id="2.7.13.3"/>
    </reaction>
</comment>
<dbReference type="InterPro" id="IPR032834">
    <property type="entry name" value="NatK-like_C"/>
</dbReference>
<keyword evidence="3" id="KW-0597">Phosphoprotein</keyword>
<evidence type="ECO:0000313" key="8">
    <source>
        <dbReference type="EMBL" id="QCD55960.1"/>
    </source>
</evidence>
<keyword evidence="5" id="KW-0418">Kinase</keyword>
<dbReference type="PANTHER" id="PTHR44936:SF9">
    <property type="entry name" value="SENSOR PROTEIN CREC"/>
    <property type="match status" value="1"/>
</dbReference>
<dbReference type="Proteomes" id="UP000495940">
    <property type="component" value="Chromosome"/>
</dbReference>
<organism evidence="8 9">
    <name type="scientific">Streptomyces hawaiiensis</name>
    <dbReference type="NCBI Taxonomy" id="67305"/>
    <lineage>
        <taxon>Bacteria</taxon>
        <taxon>Bacillati</taxon>
        <taxon>Actinomycetota</taxon>
        <taxon>Actinomycetes</taxon>
        <taxon>Kitasatosporales</taxon>
        <taxon>Streptomycetaceae</taxon>
        <taxon>Streptomyces</taxon>
    </lineage>
</organism>
<gene>
    <name evidence="8" type="ORF">CEB94_14590</name>
</gene>
<dbReference type="EMBL" id="CP021978">
    <property type="protein sequence ID" value="QCD55960.1"/>
    <property type="molecule type" value="Genomic_DNA"/>
</dbReference>
<dbReference type="PANTHER" id="PTHR44936">
    <property type="entry name" value="SENSOR PROTEIN CREC"/>
    <property type="match status" value="1"/>
</dbReference>
<dbReference type="InterPro" id="IPR036890">
    <property type="entry name" value="HATPase_C_sf"/>
</dbReference>
<dbReference type="KEGG" id="shaw:CEB94_14590"/>
<evidence type="ECO:0000256" key="6">
    <source>
        <dbReference type="ARBA" id="ARBA00023012"/>
    </source>
</evidence>
<dbReference type="EC" id="2.7.13.3" evidence="2"/>
<accession>A0A6G5RD85</accession>
<dbReference type="Gene3D" id="3.30.565.10">
    <property type="entry name" value="Histidine kinase-like ATPase, C-terminal domain"/>
    <property type="match status" value="1"/>
</dbReference>
<evidence type="ECO:0000256" key="4">
    <source>
        <dbReference type="ARBA" id="ARBA00022679"/>
    </source>
</evidence>
<dbReference type="GO" id="GO:0000160">
    <property type="term" value="P:phosphorelay signal transduction system"/>
    <property type="evidence" value="ECO:0007669"/>
    <property type="project" value="UniProtKB-KW"/>
</dbReference>
<evidence type="ECO:0000256" key="5">
    <source>
        <dbReference type="ARBA" id="ARBA00022777"/>
    </source>
</evidence>
<dbReference type="InterPro" id="IPR050980">
    <property type="entry name" value="2C_sensor_his_kinase"/>
</dbReference>
<evidence type="ECO:0000313" key="9">
    <source>
        <dbReference type="Proteomes" id="UP000495940"/>
    </source>
</evidence>
<protein>
    <recommendedName>
        <fullName evidence="2">histidine kinase</fullName>
        <ecNumber evidence="2">2.7.13.3</ecNumber>
    </recommendedName>
</protein>
<proteinExistence type="predicted"/>
<name>A0A6G5RD85_9ACTN</name>
<evidence type="ECO:0000259" key="7">
    <source>
        <dbReference type="Pfam" id="PF14501"/>
    </source>
</evidence>
<dbReference type="Pfam" id="PF14501">
    <property type="entry name" value="HATPase_c_5"/>
    <property type="match status" value="1"/>
</dbReference>
<evidence type="ECO:0000256" key="2">
    <source>
        <dbReference type="ARBA" id="ARBA00012438"/>
    </source>
</evidence>
<keyword evidence="9" id="KW-1185">Reference proteome</keyword>
<evidence type="ECO:0000256" key="1">
    <source>
        <dbReference type="ARBA" id="ARBA00000085"/>
    </source>
</evidence>